<dbReference type="PANTHER" id="PTHR34365:SF7">
    <property type="entry name" value="GLYCINE-RICH DOMAIN-CONTAINING PROTEIN 1"/>
    <property type="match status" value="1"/>
</dbReference>
<keyword evidence="2" id="KW-1185">Reference proteome</keyword>
<organism evidence="1 2">
    <name type="scientific">Dreissena polymorpha</name>
    <name type="common">Zebra mussel</name>
    <name type="synonym">Mytilus polymorpha</name>
    <dbReference type="NCBI Taxonomy" id="45954"/>
    <lineage>
        <taxon>Eukaryota</taxon>
        <taxon>Metazoa</taxon>
        <taxon>Spiralia</taxon>
        <taxon>Lophotrochozoa</taxon>
        <taxon>Mollusca</taxon>
        <taxon>Bivalvia</taxon>
        <taxon>Autobranchia</taxon>
        <taxon>Heteroconchia</taxon>
        <taxon>Euheterodonta</taxon>
        <taxon>Imparidentia</taxon>
        <taxon>Neoheterodontei</taxon>
        <taxon>Myida</taxon>
        <taxon>Dreissenoidea</taxon>
        <taxon>Dreissenidae</taxon>
        <taxon>Dreissena</taxon>
    </lineage>
</organism>
<dbReference type="Proteomes" id="UP000828390">
    <property type="component" value="Unassembled WGS sequence"/>
</dbReference>
<protein>
    <submittedName>
        <fullName evidence="1">Uncharacterized protein</fullName>
    </submittedName>
</protein>
<sequence length="331" mass="37359">MWHSHMNLPLIYKNVTQILLGSVLNHDDSVNDRSEGSALNFSYSKTRQLWKAEYDEHFSTYGAMFRGIPPNGRLLNQSEMTNLISKVVQVTLKRVQIMGSGSDHLGKFKLVFLEKNQFWSTLNAYGKKTLVDLSDELLVLKGPNLIWEDAGSFDKSVHCMDYHELHVQLKETHSVFFMKKKHLVLGDCNIAIDKLAYKLKNGQTEIQEQLTLGLDTNLQLRLDMKVTLKQLGSVELQLVPGKYEDCVMPEDAAQLWGPIVLPHLPTGVVNTCSVASHRLRGHDGQTEFTCRVVHSLPLLMSAVQIFQHDRMVAVAHLIGSDQIPKPDEVSC</sequence>
<gene>
    <name evidence="1" type="ORF">DPMN_007435</name>
</gene>
<name>A0A9D4MW77_DREPO</name>
<reference evidence="1" key="2">
    <citation type="submission" date="2020-11" db="EMBL/GenBank/DDBJ databases">
        <authorList>
            <person name="McCartney M.A."/>
            <person name="Auch B."/>
            <person name="Kono T."/>
            <person name="Mallez S."/>
            <person name="Becker A."/>
            <person name="Gohl D.M."/>
            <person name="Silverstein K.A.T."/>
            <person name="Koren S."/>
            <person name="Bechman K.B."/>
            <person name="Herman A."/>
            <person name="Abrahante J.E."/>
            <person name="Garbe J."/>
        </authorList>
    </citation>
    <scope>NUCLEOTIDE SEQUENCE</scope>
    <source>
        <strain evidence="1">Duluth1</strain>
        <tissue evidence="1">Whole animal</tissue>
    </source>
</reference>
<proteinExistence type="predicted"/>
<reference evidence="1" key="1">
    <citation type="journal article" date="2019" name="bioRxiv">
        <title>The Genome of the Zebra Mussel, Dreissena polymorpha: A Resource for Invasive Species Research.</title>
        <authorList>
            <person name="McCartney M.A."/>
            <person name="Auch B."/>
            <person name="Kono T."/>
            <person name="Mallez S."/>
            <person name="Zhang Y."/>
            <person name="Obille A."/>
            <person name="Becker A."/>
            <person name="Abrahante J.E."/>
            <person name="Garbe J."/>
            <person name="Badalamenti J.P."/>
            <person name="Herman A."/>
            <person name="Mangelson H."/>
            <person name="Liachko I."/>
            <person name="Sullivan S."/>
            <person name="Sone E.D."/>
            <person name="Koren S."/>
            <person name="Silverstein K.A.T."/>
            <person name="Beckman K.B."/>
            <person name="Gohl D.M."/>
        </authorList>
    </citation>
    <scope>NUCLEOTIDE SEQUENCE</scope>
    <source>
        <strain evidence="1">Duluth1</strain>
        <tissue evidence="1">Whole animal</tissue>
    </source>
</reference>
<comment type="caution">
    <text evidence="1">The sequence shown here is derived from an EMBL/GenBank/DDBJ whole genome shotgun (WGS) entry which is preliminary data.</text>
</comment>
<dbReference type="EMBL" id="JAIWYP010000001">
    <property type="protein sequence ID" value="KAH3883478.1"/>
    <property type="molecule type" value="Genomic_DNA"/>
</dbReference>
<dbReference type="PANTHER" id="PTHR34365">
    <property type="entry name" value="ENOLASE (DUF1399)"/>
    <property type="match status" value="1"/>
</dbReference>
<evidence type="ECO:0000313" key="2">
    <source>
        <dbReference type="Proteomes" id="UP000828390"/>
    </source>
</evidence>
<dbReference type="AlphaFoldDB" id="A0A9D4MW77"/>
<evidence type="ECO:0000313" key="1">
    <source>
        <dbReference type="EMBL" id="KAH3883478.1"/>
    </source>
</evidence>
<accession>A0A9D4MW77</accession>
<dbReference type="InterPro" id="IPR009836">
    <property type="entry name" value="GRDP-like"/>
</dbReference>